<name>F9T0E9_9VIBR</name>
<dbReference type="Proteomes" id="UP000003836">
    <property type="component" value="Unassembled WGS sequence"/>
</dbReference>
<evidence type="ECO:0000313" key="1">
    <source>
        <dbReference type="EMBL" id="AIW12734.1"/>
    </source>
</evidence>
<dbReference type="RefSeq" id="WP_004742894.1">
    <property type="nucleotide sequence ID" value="NZ_AFWI01000013.1"/>
</dbReference>
<dbReference type="eggNOG" id="COG4641">
    <property type="taxonomic scope" value="Bacteria"/>
</dbReference>
<evidence type="ECO:0000313" key="3">
    <source>
        <dbReference type="Proteomes" id="UP000003836"/>
    </source>
</evidence>
<dbReference type="HOGENOM" id="CLU_066435_0_0_6"/>
<dbReference type="EMBL" id="CP009354">
    <property type="protein sequence ID" value="AIW12734.1"/>
    <property type="molecule type" value="Genomic_DNA"/>
</dbReference>
<proteinExistence type="predicted"/>
<dbReference type="GeneID" id="23443211"/>
<dbReference type="KEGG" id="vtu:IX91_00615"/>
<evidence type="ECO:0000313" key="4">
    <source>
        <dbReference type="Proteomes" id="UP000030071"/>
    </source>
</evidence>
<dbReference type="AlphaFoldDB" id="F9T0E9"/>
<protein>
    <recommendedName>
        <fullName evidence="5">Lipopolysaccharide biosynthesis protein</fullName>
    </recommendedName>
</protein>
<reference evidence="1 4" key="3">
    <citation type="submission" date="2014-08" db="EMBL/GenBank/DDBJ databases">
        <title>First Complete Genome Sequence of the Shellfish Pathogen Vibrio tubiashii.</title>
        <authorList>
            <person name="Richards G.P."/>
            <person name="Needleman D.S."/>
            <person name="Watson M.A."/>
            <person name="Bono J.L."/>
        </authorList>
    </citation>
    <scope>NUCLEOTIDE SEQUENCE [LARGE SCALE GENOMIC DNA]</scope>
    <source>
        <strain evidence="1 4">ATCC 19109</strain>
    </source>
</reference>
<dbReference type="STRING" id="1051646.IX91_00615"/>
<keyword evidence="3" id="KW-1185">Reference proteome</keyword>
<dbReference type="PATRIC" id="fig|1051646.9.peg.115"/>
<organism evidence="1 4">
    <name type="scientific">Vibrio tubiashii ATCC 19109</name>
    <dbReference type="NCBI Taxonomy" id="1051646"/>
    <lineage>
        <taxon>Bacteria</taxon>
        <taxon>Pseudomonadati</taxon>
        <taxon>Pseudomonadota</taxon>
        <taxon>Gammaproteobacteria</taxon>
        <taxon>Vibrionales</taxon>
        <taxon>Vibrionaceae</taxon>
        <taxon>Vibrio</taxon>
        <taxon>Vibrio oreintalis group</taxon>
    </lineage>
</organism>
<accession>F9T0E9</accession>
<gene>
    <name evidence="1" type="ORF">IX91_00615</name>
    <name evidence="2" type="ORF">VITU9109_12972</name>
</gene>
<sequence length="325" mass="38068">MKVLFICPNWAGLADPIVREMVKQDHEVVHLDHSDFSKFSYFDACHRVLAKIYQLVTKNSYKHRITDAEITRTINSFFIARPKFDVIIMTEPSLFKREHLELLKQHCNKLVATLWDSLTKSPENKQHLDLFDVVFSYDHEDCNAYDLIKINNYLDPSWTTSVSLESAKYDVFSIMSYTKERYQQVVKFLDANPSISPNIHFYIDHPRKRKSITDKRIKVTDKLMLGDELKSNIESSKAILDFLQGHQAGLSFRVYECLGYQRKLITTNQNLKHYDIFCAENMVVLDSSYQVPESFFSTPYFEPEPQIVDKYMLSSWVRNVLSKAM</sequence>
<evidence type="ECO:0000313" key="2">
    <source>
        <dbReference type="EMBL" id="EGU58709.1"/>
    </source>
</evidence>
<dbReference type="EMBL" id="AFWI01000013">
    <property type="protein sequence ID" value="EGU58709.1"/>
    <property type="molecule type" value="Genomic_DNA"/>
</dbReference>
<evidence type="ECO:0008006" key="5">
    <source>
        <dbReference type="Google" id="ProtNLM"/>
    </source>
</evidence>
<reference evidence="2 3" key="2">
    <citation type="journal article" date="2012" name="Int. J. Syst. Evol. Microbiol.">
        <title>Vibrio caribbeanicus sp. nov., isolated from the marine sponge Scleritoderma cyanea.</title>
        <authorList>
            <person name="Hoffmann M."/>
            <person name="Monday S.R."/>
            <person name="Allard M.W."/>
            <person name="Strain E.A."/>
            <person name="Whittaker P."/>
            <person name="Naum M."/>
            <person name="McCarthy P.J."/>
            <person name="Lopez J.V."/>
            <person name="Fischer M."/>
            <person name="Brown E.W."/>
        </authorList>
    </citation>
    <scope>NUCLEOTIDE SEQUENCE [LARGE SCALE GENOMIC DNA]</scope>
    <source>
        <strain evidence="2 3">ATCC 19109</strain>
    </source>
</reference>
<reference evidence="2" key="1">
    <citation type="submission" date="2011-08" db="EMBL/GenBank/DDBJ databases">
        <authorList>
            <person name="Hoffman M."/>
            <person name="Strain E.A."/>
            <person name="Brown E."/>
            <person name="Allard M.W."/>
        </authorList>
    </citation>
    <scope>NUCLEOTIDE SEQUENCE</scope>
    <source>
        <strain evidence="2">ATCC 19109</strain>
    </source>
</reference>
<dbReference type="Proteomes" id="UP000030071">
    <property type="component" value="Chromosome 1"/>
</dbReference>